<evidence type="ECO:0000256" key="8">
    <source>
        <dbReference type="SAM" id="Phobius"/>
    </source>
</evidence>
<feature type="transmembrane region" description="Helical" evidence="8">
    <location>
        <begin position="465"/>
        <end position="490"/>
    </location>
</feature>
<keyword evidence="5 8" id="KW-0812">Transmembrane</keyword>
<name>A0ABT7V012_9LACO</name>
<evidence type="ECO:0000256" key="5">
    <source>
        <dbReference type="ARBA" id="ARBA00022692"/>
    </source>
</evidence>
<feature type="transmembrane region" description="Helical" evidence="8">
    <location>
        <begin position="344"/>
        <end position="364"/>
    </location>
</feature>
<gene>
    <name evidence="9" type="ORF">QUW44_09195</name>
</gene>
<accession>A0ABT7V012</accession>
<feature type="transmembrane region" description="Helical" evidence="8">
    <location>
        <begin position="400"/>
        <end position="420"/>
    </location>
</feature>
<dbReference type="RefSeq" id="WP_289586648.1">
    <property type="nucleotide sequence ID" value="NZ_JAUDDW010000052.1"/>
</dbReference>
<feature type="transmembrane region" description="Helical" evidence="8">
    <location>
        <begin position="226"/>
        <end position="244"/>
    </location>
</feature>
<organism evidence="9 10">
    <name type="scientific">Limosilactobacillus pontis</name>
    <dbReference type="NCBI Taxonomy" id="35787"/>
    <lineage>
        <taxon>Bacteria</taxon>
        <taxon>Bacillati</taxon>
        <taxon>Bacillota</taxon>
        <taxon>Bacilli</taxon>
        <taxon>Lactobacillales</taxon>
        <taxon>Lactobacillaceae</taxon>
        <taxon>Limosilactobacillus</taxon>
    </lineage>
</organism>
<evidence type="ECO:0000256" key="7">
    <source>
        <dbReference type="ARBA" id="ARBA00023136"/>
    </source>
</evidence>
<dbReference type="Proteomes" id="UP001529343">
    <property type="component" value="Unassembled WGS sequence"/>
</dbReference>
<evidence type="ECO:0000313" key="9">
    <source>
        <dbReference type="EMBL" id="MDM8267293.1"/>
    </source>
</evidence>
<feature type="transmembrane region" description="Helical" evidence="8">
    <location>
        <begin position="89"/>
        <end position="116"/>
    </location>
</feature>
<keyword evidence="3" id="KW-0813">Transport</keyword>
<comment type="caution">
    <text evidence="9">The sequence shown here is derived from an EMBL/GenBank/DDBJ whole genome shotgun (WGS) entry which is preliminary data.</text>
</comment>
<feature type="transmembrane region" description="Helical" evidence="8">
    <location>
        <begin position="311"/>
        <end position="332"/>
    </location>
</feature>
<keyword evidence="10" id="KW-1185">Reference proteome</keyword>
<feature type="transmembrane region" description="Helical" evidence="8">
    <location>
        <begin position="136"/>
        <end position="159"/>
    </location>
</feature>
<dbReference type="Pfam" id="PF02028">
    <property type="entry name" value="BCCT"/>
    <property type="match status" value="1"/>
</dbReference>
<evidence type="ECO:0000313" key="10">
    <source>
        <dbReference type="Proteomes" id="UP001529343"/>
    </source>
</evidence>
<sequence length="503" mass="56955">MKKQFKKVDWPLVMLPVVGAVVVSLIFAIYPASSHHLLSFIRGFLNRQFSFFYVLMALFFLCSTIYVAFSRYGRIKLGALDDKPMYSNLHWGVLVFTSTMSADIIFYSLCEWMMYAQEPFIQKKPDVLEWSLTYSLFHWGPIVWSFYIMLAVTFAYMLFVTKNKRQKFSEACRPLLGHRVDGIIGKVIDLVAIFALIAATATTFSMSMPLLATTVGKLIGVRNVKTLSLLLIIVVVIIYLIASVMGMKVMTRLSLVCYVFFIGLMAYVLFCGGSLSFIINSGVQASGNLIQNFVGMATTTRSNGFTQNWTIYYWSYWIVWCVATPFFIGSISKGRTIKDVVARGYAWGLGGTYLSFIVLSNFGISRQIGHLVNAVHDLQMGMTYSQVILKIMQTLPEYRIALVLLTLSMVGLYSTVFDSITMVISKYSYRNLKVSEEPSKLMRGTWAIIFMLLPFSLLISNSSMYYIQSVAIIAAFPTAIVMVLIVVSFYRDAHKYVEEHPIR</sequence>
<reference evidence="10" key="1">
    <citation type="submission" date="2023-06" db="EMBL/GenBank/DDBJ databases">
        <title>Identification and characterization of horizontal gene transfer across gut microbiota members of farm animals based on homology search.</title>
        <authorList>
            <person name="Zeman M."/>
            <person name="Kubasova T."/>
            <person name="Jahodarova E."/>
            <person name="Nykrynova M."/>
            <person name="Rychlik I."/>
        </authorList>
    </citation>
    <scope>NUCLEOTIDE SEQUENCE [LARGE SCALE GENOMIC DNA]</scope>
    <source>
        <strain evidence="10">161_Gplus</strain>
    </source>
</reference>
<keyword evidence="6 8" id="KW-1133">Transmembrane helix</keyword>
<feature type="transmembrane region" description="Helical" evidence="8">
    <location>
        <begin position="256"/>
        <end position="279"/>
    </location>
</feature>
<evidence type="ECO:0000256" key="6">
    <source>
        <dbReference type="ARBA" id="ARBA00022989"/>
    </source>
</evidence>
<evidence type="ECO:0000256" key="1">
    <source>
        <dbReference type="ARBA" id="ARBA00004651"/>
    </source>
</evidence>
<feature type="transmembrane region" description="Helical" evidence="8">
    <location>
        <begin position="12"/>
        <end position="30"/>
    </location>
</feature>
<reference evidence="9 10" key="2">
    <citation type="submission" date="2023-06" db="EMBL/GenBank/DDBJ databases">
        <authorList>
            <person name="Zeman M."/>
            <person name="Kubasova T."/>
            <person name="Jahodarova E."/>
            <person name="Nykrynova M."/>
            <person name="Rychlik I."/>
        </authorList>
    </citation>
    <scope>NUCLEOTIDE SEQUENCE [LARGE SCALE GENOMIC DNA]</scope>
    <source>
        <strain evidence="9 10">161_Gplus</strain>
    </source>
</reference>
<feature type="transmembrane region" description="Helical" evidence="8">
    <location>
        <begin position="50"/>
        <end position="69"/>
    </location>
</feature>
<keyword evidence="7 8" id="KW-0472">Membrane</keyword>
<dbReference type="EMBL" id="JAUDDW010000052">
    <property type="protein sequence ID" value="MDM8267293.1"/>
    <property type="molecule type" value="Genomic_DNA"/>
</dbReference>
<comment type="similarity">
    <text evidence="2">Belongs to the BCCT transporter (TC 2.A.15) family.</text>
</comment>
<dbReference type="PANTHER" id="PTHR30047">
    <property type="entry name" value="HIGH-AFFINITY CHOLINE TRANSPORT PROTEIN-RELATED"/>
    <property type="match status" value="1"/>
</dbReference>
<protein>
    <submittedName>
        <fullName evidence="9">BCCT family transporter</fullName>
    </submittedName>
</protein>
<feature type="transmembrane region" description="Helical" evidence="8">
    <location>
        <begin position="441"/>
        <end position="459"/>
    </location>
</feature>
<dbReference type="InterPro" id="IPR000060">
    <property type="entry name" value="BCCT_transptr"/>
</dbReference>
<proteinExistence type="inferred from homology"/>
<evidence type="ECO:0000256" key="4">
    <source>
        <dbReference type="ARBA" id="ARBA00022475"/>
    </source>
</evidence>
<evidence type="ECO:0000256" key="2">
    <source>
        <dbReference type="ARBA" id="ARBA00005658"/>
    </source>
</evidence>
<keyword evidence="4" id="KW-1003">Cell membrane</keyword>
<feature type="transmembrane region" description="Helical" evidence="8">
    <location>
        <begin position="187"/>
        <end position="206"/>
    </location>
</feature>
<comment type="subcellular location">
    <subcellularLocation>
        <location evidence="1">Cell membrane</location>
        <topology evidence="1">Multi-pass membrane protein</topology>
    </subcellularLocation>
</comment>
<dbReference type="PANTHER" id="PTHR30047:SF7">
    <property type="entry name" value="HIGH-AFFINITY CHOLINE TRANSPORT PROTEIN"/>
    <property type="match status" value="1"/>
</dbReference>
<evidence type="ECO:0000256" key="3">
    <source>
        <dbReference type="ARBA" id="ARBA00022448"/>
    </source>
</evidence>